<dbReference type="InterPro" id="IPR036390">
    <property type="entry name" value="WH_DNA-bd_sf"/>
</dbReference>
<dbReference type="CDD" id="cd07323">
    <property type="entry name" value="LAM"/>
    <property type="match status" value="1"/>
</dbReference>
<gene>
    <name evidence="5" type="ORF">A9F13_09g02266</name>
</gene>
<feature type="compositionally biased region" description="Polar residues" evidence="3">
    <location>
        <begin position="221"/>
        <end position="238"/>
    </location>
</feature>
<dbReference type="AlphaFoldDB" id="A0AA91T1I0"/>
<dbReference type="Pfam" id="PF05383">
    <property type="entry name" value="La"/>
    <property type="match status" value="1"/>
</dbReference>
<feature type="region of interest" description="Disordered" evidence="3">
    <location>
        <begin position="1"/>
        <end position="238"/>
    </location>
</feature>
<dbReference type="PANTHER" id="PTHR22792:SF132">
    <property type="entry name" value="LA-RELATED PROTEIN 1"/>
    <property type="match status" value="1"/>
</dbReference>
<dbReference type="SMART" id="SM00715">
    <property type="entry name" value="LA"/>
    <property type="match status" value="1"/>
</dbReference>
<comment type="caution">
    <text evidence="5">The sequence shown here is derived from an EMBL/GenBank/DDBJ whole genome shotgun (WGS) entry which is preliminary data.</text>
</comment>
<feature type="domain" description="HTH La-type RNA-binding" evidence="4">
    <location>
        <begin position="348"/>
        <end position="438"/>
    </location>
</feature>
<dbReference type="Gene3D" id="1.10.10.10">
    <property type="entry name" value="Winged helix-like DNA-binding domain superfamily/Winged helix DNA-binding domain"/>
    <property type="match status" value="1"/>
</dbReference>
<evidence type="ECO:0000256" key="2">
    <source>
        <dbReference type="PROSITE-ProRule" id="PRU00332"/>
    </source>
</evidence>
<feature type="compositionally biased region" description="Low complexity" evidence="3">
    <location>
        <begin position="19"/>
        <end position="41"/>
    </location>
</feature>
<dbReference type="KEGG" id="clus:A9F13_09g02266"/>
<dbReference type="InterPro" id="IPR036388">
    <property type="entry name" value="WH-like_DNA-bd_sf"/>
</dbReference>
<organism evidence="5 6">
    <name type="scientific">Clavispora lusitaniae</name>
    <name type="common">Candida lusitaniae</name>
    <dbReference type="NCBI Taxonomy" id="36911"/>
    <lineage>
        <taxon>Eukaryota</taxon>
        <taxon>Fungi</taxon>
        <taxon>Dikarya</taxon>
        <taxon>Ascomycota</taxon>
        <taxon>Saccharomycotina</taxon>
        <taxon>Pichiomycetes</taxon>
        <taxon>Metschnikowiaceae</taxon>
        <taxon>Clavispora</taxon>
    </lineage>
</organism>
<dbReference type="PROSITE" id="PS50961">
    <property type="entry name" value="HTH_LA"/>
    <property type="match status" value="1"/>
</dbReference>
<feature type="compositionally biased region" description="Basic residues" evidence="3">
    <location>
        <begin position="157"/>
        <end position="169"/>
    </location>
</feature>
<name>A0AA91T1I0_CLALS</name>
<feature type="compositionally biased region" description="Basic and acidic residues" evidence="3">
    <location>
        <begin position="178"/>
        <end position="204"/>
    </location>
</feature>
<reference evidence="5 6" key="1">
    <citation type="submission" date="2017-04" db="EMBL/GenBank/DDBJ databases">
        <title>Draft genome of the yeast Clavispora lusitaniae type strain CBS 6936.</title>
        <authorList>
            <person name="Durrens P."/>
            <person name="Klopp C."/>
            <person name="Biteau N."/>
            <person name="Fitton-Ouhabi V."/>
            <person name="Dementhon K."/>
            <person name="Accoceberry I."/>
            <person name="Sherman D.J."/>
            <person name="Noel T."/>
        </authorList>
    </citation>
    <scope>NUCLEOTIDE SEQUENCE [LARGE SCALE GENOMIC DNA]</scope>
    <source>
        <strain evidence="5 6">CBS 6936</strain>
    </source>
</reference>
<dbReference type="InterPro" id="IPR006630">
    <property type="entry name" value="La_HTH"/>
</dbReference>
<dbReference type="SUPFAM" id="SSF46785">
    <property type="entry name" value="Winged helix' DNA-binding domain"/>
    <property type="match status" value="1"/>
</dbReference>
<evidence type="ECO:0000256" key="1">
    <source>
        <dbReference type="ARBA" id="ARBA00022884"/>
    </source>
</evidence>
<accession>A0AA91T1I0</accession>
<evidence type="ECO:0000313" key="6">
    <source>
        <dbReference type="Proteomes" id="UP000195602"/>
    </source>
</evidence>
<dbReference type="GO" id="GO:0003723">
    <property type="term" value="F:RNA binding"/>
    <property type="evidence" value="ECO:0007669"/>
    <property type="project" value="UniProtKB-UniRule"/>
</dbReference>
<dbReference type="EMBL" id="LYUB02000009">
    <property type="protein sequence ID" value="OVF08284.1"/>
    <property type="molecule type" value="Genomic_DNA"/>
</dbReference>
<proteinExistence type="predicted"/>
<sequence>MASTVSYANIAANGTVPKNENSASESEQASVPLSASSSSLETGNTPVSEQAQPASAEEPAPEPAKKEKKVLAPAPVPSKSAWGSAPSSVADSTAVDEHKWPTPDKVVGMQQTQSAANKAASKFIKPNKWVPINAKVVLPSPRSSQYSGHAGSGNQQKNKKKNKPTKKKTSASSPGDDSTVRRDGKPSENGDQSHIEGEALRENTEGEQTDSTDASGDHSHYNYNYHQNGQKPSQNQKGFRKYNQNVTGQSGRAGPQSQQNRTQNEYYQPFASQYHNFNGANRQYKPAGENGFRRNSSNGNIQNGNYTANGFRPMGLPYASHIPHHPQAIMVQGVPYGAPMPVYIPPPISPKQDPSQALTQQIDYYFSLDNLIRDVFLRKNMGTEGWVDLDLILNFKRVKIIVNGIQNSIEETDEQKKMSLLDEAILKAVQRCQNLEIGYLNGKDDITATATEVQLRVKNNFEQWLLSDM</sequence>
<dbReference type="InterPro" id="IPR045180">
    <property type="entry name" value="La_dom_prot"/>
</dbReference>
<evidence type="ECO:0000256" key="3">
    <source>
        <dbReference type="SAM" id="MobiDB-lite"/>
    </source>
</evidence>
<keyword evidence="1 2" id="KW-0694">RNA-binding</keyword>
<protein>
    <recommendedName>
        <fullName evidence="4">HTH La-type RNA-binding domain-containing protein</fullName>
    </recommendedName>
</protein>
<evidence type="ECO:0000259" key="4">
    <source>
        <dbReference type="PROSITE" id="PS50961"/>
    </source>
</evidence>
<evidence type="ECO:0000313" key="5">
    <source>
        <dbReference type="EMBL" id="OVF08284.1"/>
    </source>
</evidence>
<dbReference type="GO" id="GO:0005737">
    <property type="term" value="C:cytoplasm"/>
    <property type="evidence" value="ECO:0007669"/>
    <property type="project" value="UniProtKB-ARBA"/>
</dbReference>
<feature type="compositionally biased region" description="Low complexity" evidence="3">
    <location>
        <begin position="48"/>
        <end position="58"/>
    </location>
</feature>
<dbReference type="Proteomes" id="UP000195602">
    <property type="component" value="Unassembled WGS sequence"/>
</dbReference>
<dbReference type="PANTHER" id="PTHR22792">
    <property type="entry name" value="LUPUS LA PROTEIN-RELATED"/>
    <property type="match status" value="1"/>
</dbReference>